<name>A0ABQ7UV11_SOLTU</name>
<protein>
    <submittedName>
        <fullName evidence="2">Uncharacterized protein</fullName>
    </submittedName>
</protein>
<evidence type="ECO:0000313" key="3">
    <source>
        <dbReference type="Proteomes" id="UP000826656"/>
    </source>
</evidence>
<evidence type="ECO:0000256" key="1">
    <source>
        <dbReference type="SAM" id="MobiDB-lite"/>
    </source>
</evidence>
<accession>A0ABQ7UV11</accession>
<proteinExistence type="predicted"/>
<dbReference type="Proteomes" id="UP000826656">
    <property type="component" value="Unassembled WGS sequence"/>
</dbReference>
<evidence type="ECO:0000313" key="2">
    <source>
        <dbReference type="EMBL" id="KAH0755682.1"/>
    </source>
</evidence>
<dbReference type="EMBL" id="JAIVGD010000018">
    <property type="protein sequence ID" value="KAH0755682.1"/>
    <property type="molecule type" value="Genomic_DNA"/>
</dbReference>
<gene>
    <name evidence="2" type="ORF">KY290_025952</name>
</gene>
<feature type="region of interest" description="Disordered" evidence="1">
    <location>
        <begin position="1"/>
        <end position="23"/>
    </location>
</feature>
<keyword evidence="3" id="KW-1185">Reference proteome</keyword>
<reference evidence="2 3" key="1">
    <citation type="journal article" date="2021" name="bioRxiv">
        <title>Chromosome-scale and haplotype-resolved genome assembly of a tetraploid potato cultivar.</title>
        <authorList>
            <person name="Sun H."/>
            <person name="Jiao W.-B."/>
            <person name="Krause K."/>
            <person name="Campoy J.A."/>
            <person name="Goel M."/>
            <person name="Folz-Donahue K."/>
            <person name="Kukat C."/>
            <person name="Huettel B."/>
            <person name="Schneeberger K."/>
        </authorList>
    </citation>
    <scope>NUCLEOTIDE SEQUENCE [LARGE SCALE GENOMIC DNA]</scope>
    <source>
        <strain evidence="2">SolTubOtavaFocal</strain>
        <tissue evidence="2">Leaves</tissue>
    </source>
</reference>
<organism evidence="2 3">
    <name type="scientific">Solanum tuberosum</name>
    <name type="common">Potato</name>
    <dbReference type="NCBI Taxonomy" id="4113"/>
    <lineage>
        <taxon>Eukaryota</taxon>
        <taxon>Viridiplantae</taxon>
        <taxon>Streptophyta</taxon>
        <taxon>Embryophyta</taxon>
        <taxon>Tracheophyta</taxon>
        <taxon>Spermatophyta</taxon>
        <taxon>Magnoliopsida</taxon>
        <taxon>eudicotyledons</taxon>
        <taxon>Gunneridae</taxon>
        <taxon>Pentapetalae</taxon>
        <taxon>asterids</taxon>
        <taxon>lamiids</taxon>
        <taxon>Solanales</taxon>
        <taxon>Solanaceae</taxon>
        <taxon>Solanoideae</taxon>
        <taxon>Solaneae</taxon>
        <taxon>Solanum</taxon>
    </lineage>
</organism>
<sequence>MSKDQMANSEIPGALLQDGHSSKRHPYLNDQHYSHWKDRLNFFVISNDLQAWIVIKKRPKPIPRLTGKDAIDKPFDPESFDITKDQQEVRKLNKSLPKAWETKAAILEDEDLEKMTYDELRGNLMAYEQNHINRYQKDDKKKTVAFSVAPTEVEEDIDETQSEGMALINHGVRQMLRQRPKQDFKNSDYQRNDDRCYYCGKPRHIK</sequence>
<comment type="caution">
    <text evidence="2">The sequence shown here is derived from an EMBL/GenBank/DDBJ whole genome shotgun (WGS) entry which is preliminary data.</text>
</comment>